<sequence length="98" mass="11341">MFLLPLCRAEHRWVWADRRGRDAARFRRARTALPKTPLKPAGAQDQSGMGCRFFWILFFGQAKKSISAVGPRPDFKTGIAIAKQLKRKYFGQTYVRLR</sequence>
<evidence type="ECO:0000313" key="1">
    <source>
        <dbReference type="EMBL" id="OAI20232.1"/>
    </source>
</evidence>
<gene>
    <name evidence="1" type="ORF">A1507_05400</name>
</gene>
<organism evidence="1 2">
    <name type="scientific">Methylomonas koyamae</name>
    <dbReference type="NCBI Taxonomy" id="702114"/>
    <lineage>
        <taxon>Bacteria</taxon>
        <taxon>Pseudomonadati</taxon>
        <taxon>Pseudomonadota</taxon>
        <taxon>Gammaproteobacteria</taxon>
        <taxon>Methylococcales</taxon>
        <taxon>Methylococcaceae</taxon>
        <taxon>Methylomonas</taxon>
    </lineage>
</organism>
<comment type="caution">
    <text evidence="1">The sequence shown here is derived from an EMBL/GenBank/DDBJ whole genome shotgun (WGS) entry which is preliminary data.</text>
</comment>
<dbReference type="EMBL" id="LUUJ01000034">
    <property type="protein sequence ID" value="OAI20232.1"/>
    <property type="molecule type" value="Genomic_DNA"/>
</dbReference>
<accession>A0A177NQT5</accession>
<evidence type="ECO:0000313" key="2">
    <source>
        <dbReference type="Proteomes" id="UP000077857"/>
    </source>
</evidence>
<reference evidence="1 2" key="1">
    <citation type="submission" date="2016-03" db="EMBL/GenBank/DDBJ databases">
        <authorList>
            <person name="Ploux O."/>
        </authorList>
    </citation>
    <scope>NUCLEOTIDE SEQUENCE [LARGE SCALE GENOMIC DNA]</scope>
    <source>
        <strain evidence="1 2">R-45378</strain>
    </source>
</reference>
<name>A0A177NQT5_9GAMM</name>
<protein>
    <submittedName>
        <fullName evidence="1">Uncharacterized protein</fullName>
    </submittedName>
</protein>
<dbReference type="AlphaFoldDB" id="A0A177NQT5"/>
<proteinExistence type="predicted"/>
<dbReference type="Proteomes" id="UP000077857">
    <property type="component" value="Unassembled WGS sequence"/>
</dbReference>